<reference evidence="4" key="1">
    <citation type="submission" date="2012-12" db="EMBL/GenBank/DDBJ databases">
        <authorList>
            <person name="Hellsten U."/>
            <person name="Grimwood J."/>
            <person name="Chapman J.A."/>
            <person name="Shapiro H."/>
            <person name="Aerts A."/>
            <person name="Otillar R.P."/>
            <person name="Terry A.Y."/>
            <person name="Boore J.L."/>
            <person name="Simakov O."/>
            <person name="Marletaz F."/>
            <person name="Cho S.-J."/>
            <person name="Edsinger-Gonzales E."/>
            <person name="Havlak P."/>
            <person name="Kuo D.-H."/>
            <person name="Larsson T."/>
            <person name="Lv J."/>
            <person name="Arendt D."/>
            <person name="Savage R."/>
            <person name="Osoegawa K."/>
            <person name="de Jong P."/>
            <person name="Lindberg D.R."/>
            <person name="Seaver E.C."/>
            <person name="Weisblat D.A."/>
            <person name="Putnam N.H."/>
            <person name="Grigoriev I.V."/>
            <person name="Rokhsar D.S."/>
        </authorList>
    </citation>
    <scope>NUCLEOTIDE SEQUENCE</scope>
    <source>
        <strain evidence="4">I ESC-2004</strain>
    </source>
</reference>
<dbReference type="FunFam" id="2.60.120.260:FF:000016">
    <property type="entry name" value="Contactin-associated protein-like 4 isoform 1"/>
    <property type="match status" value="1"/>
</dbReference>
<dbReference type="EMBL" id="KB309875">
    <property type="protein sequence ID" value="ELT93100.1"/>
    <property type="molecule type" value="Genomic_DNA"/>
</dbReference>
<accession>R7TPY3</accession>
<dbReference type="PROSITE" id="PS50022">
    <property type="entry name" value="FA58C_3"/>
    <property type="match status" value="1"/>
</dbReference>
<dbReference type="OrthoDB" id="6162374at2759"/>
<dbReference type="HOGENOM" id="CLU_030066_1_2_1"/>
<evidence type="ECO:0000313" key="3">
    <source>
        <dbReference type="EnsemblMetazoa" id="CapteP117034"/>
    </source>
</evidence>
<dbReference type="OMA" id="NICIRAE"/>
<dbReference type="EnsemblMetazoa" id="CapteT117034">
    <property type="protein sequence ID" value="CapteP117034"/>
    <property type="gene ID" value="CapteG117034"/>
</dbReference>
<dbReference type="AlphaFoldDB" id="R7TPY3"/>
<dbReference type="CDD" id="cd00057">
    <property type="entry name" value="FA58C"/>
    <property type="match status" value="1"/>
</dbReference>
<dbReference type="Proteomes" id="UP000014760">
    <property type="component" value="Unassembled WGS sequence"/>
</dbReference>
<dbReference type="STRING" id="283909.R7TPY3"/>
<protein>
    <recommendedName>
        <fullName evidence="1">F5/8 type C domain-containing protein</fullName>
    </recommendedName>
</protein>
<dbReference type="SUPFAM" id="SSF49785">
    <property type="entry name" value="Galactose-binding domain-like"/>
    <property type="match status" value="1"/>
</dbReference>
<dbReference type="PANTHER" id="PTHR24543">
    <property type="entry name" value="MULTICOPPER OXIDASE-RELATED"/>
    <property type="match status" value="1"/>
</dbReference>
<dbReference type="Gene3D" id="2.60.120.260">
    <property type="entry name" value="Galactose-binding domain-like"/>
    <property type="match status" value="1"/>
</dbReference>
<sequence length="163" mass="18563">MHSNEEALISGEIFVPDARMTASSQWSMYVGPERARIDTVVQGSFKGAWESEIPQPGEWIQVEFSASMIVQSVKTRGRSDVAYWVTSYELHFSQDGLNWEAYQEPYGTIKVFSGNNDQNTPVEHFLQAAIRAKYVRIVALTFKGAVSLRFELYGSHYSGRWRL</sequence>
<dbReference type="SMART" id="SM00231">
    <property type="entry name" value="FA58C"/>
    <property type="match status" value="1"/>
</dbReference>
<proteinExistence type="predicted"/>
<evidence type="ECO:0000259" key="1">
    <source>
        <dbReference type="PROSITE" id="PS50022"/>
    </source>
</evidence>
<dbReference type="InterPro" id="IPR008979">
    <property type="entry name" value="Galactose-bd-like_sf"/>
</dbReference>
<dbReference type="Pfam" id="PF00754">
    <property type="entry name" value="F5_F8_type_C"/>
    <property type="match status" value="1"/>
</dbReference>
<dbReference type="EMBL" id="AMQN01012970">
    <property type="status" value="NOT_ANNOTATED_CDS"/>
    <property type="molecule type" value="Genomic_DNA"/>
</dbReference>
<reference evidence="3" key="3">
    <citation type="submission" date="2015-06" db="UniProtKB">
        <authorList>
            <consortium name="EnsemblMetazoa"/>
        </authorList>
    </citation>
    <scope>IDENTIFICATION</scope>
</reference>
<evidence type="ECO:0000313" key="2">
    <source>
        <dbReference type="EMBL" id="ELT93100.1"/>
    </source>
</evidence>
<organism evidence="2">
    <name type="scientific">Capitella teleta</name>
    <name type="common">Polychaete worm</name>
    <dbReference type="NCBI Taxonomy" id="283909"/>
    <lineage>
        <taxon>Eukaryota</taxon>
        <taxon>Metazoa</taxon>
        <taxon>Spiralia</taxon>
        <taxon>Lophotrochozoa</taxon>
        <taxon>Annelida</taxon>
        <taxon>Polychaeta</taxon>
        <taxon>Sedentaria</taxon>
        <taxon>Scolecida</taxon>
        <taxon>Capitellidae</taxon>
        <taxon>Capitella</taxon>
    </lineage>
</organism>
<keyword evidence="4" id="KW-1185">Reference proteome</keyword>
<evidence type="ECO:0000313" key="4">
    <source>
        <dbReference type="Proteomes" id="UP000014760"/>
    </source>
</evidence>
<dbReference type="InterPro" id="IPR000421">
    <property type="entry name" value="FA58C"/>
</dbReference>
<reference evidence="2 4" key="2">
    <citation type="journal article" date="2013" name="Nature">
        <title>Insights into bilaterian evolution from three spiralian genomes.</title>
        <authorList>
            <person name="Simakov O."/>
            <person name="Marletaz F."/>
            <person name="Cho S.J."/>
            <person name="Edsinger-Gonzales E."/>
            <person name="Havlak P."/>
            <person name="Hellsten U."/>
            <person name="Kuo D.H."/>
            <person name="Larsson T."/>
            <person name="Lv J."/>
            <person name="Arendt D."/>
            <person name="Savage R."/>
            <person name="Osoegawa K."/>
            <person name="de Jong P."/>
            <person name="Grimwood J."/>
            <person name="Chapman J.A."/>
            <person name="Shapiro H."/>
            <person name="Aerts A."/>
            <person name="Otillar R.P."/>
            <person name="Terry A.Y."/>
            <person name="Boore J.L."/>
            <person name="Grigoriev I.V."/>
            <person name="Lindberg D.R."/>
            <person name="Seaver E.C."/>
            <person name="Weisblat D.A."/>
            <person name="Putnam N.H."/>
            <person name="Rokhsar D.S."/>
        </authorList>
    </citation>
    <scope>NUCLEOTIDE SEQUENCE</scope>
    <source>
        <strain evidence="2 4">I ESC-2004</strain>
    </source>
</reference>
<feature type="domain" description="F5/8 type C" evidence="1">
    <location>
        <begin position="1"/>
        <end position="155"/>
    </location>
</feature>
<dbReference type="PANTHER" id="PTHR24543:SF325">
    <property type="entry name" value="F5_8 TYPE C DOMAIN-CONTAINING PROTEIN"/>
    <property type="match status" value="1"/>
</dbReference>
<gene>
    <name evidence="2" type="ORF">CAPTEDRAFT_117034</name>
</gene>
<name>R7TPY3_CAPTE</name>